<proteinExistence type="predicted"/>
<protein>
    <submittedName>
        <fullName evidence="1">Wall-associated receptor kinase carboxy-terminal protein</fullName>
    </submittedName>
</protein>
<evidence type="ECO:0000313" key="1">
    <source>
        <dbReference type="EMBL" id="MCI85907.1"/>
    </source>
</evidence>
<keyword evidence="2" id="KW-1185">Reference proteome</keyword>
<dbReference type="Proteomes" id="UP000265520">
    <property type="component" value="Unassembled WGS sequence"/>
</dbReference>
<dbReference type="EMBL" id="LXQA011126422">
    <property type="protein sequence ID" value="MCI85907.1"/>
    <property type="molecule type" value="Genomic_DNA"/>
</dbReference>
<accession>A0A392VDG9</accession>
<dbReference type="AlphaFoldDB" id="A0A392VDG9"/>
<name>A0A392VDG9_9FABA</name>
<keyword evidence="1" id="KW-0808">Transferase</keyword>
<evidence type="ECO:0000313" key="2">
    <source>
        <dbReference type="Proteomes" id="UP000265520"/>
    </source>
</evidence>
<organism evidence="1 2">
    <name type="scientific">Trifolium medium</name>
    <dbReference type="NCBI Taxonomy" id="97028"/>
    <lineage>
        <taxon>Eukaryota</taxon>
        <taxon>Viridiplantae</taxon>
        <taxon>Streptophyta</taxon>
        <taxon>Embryophyta</taxon>
        <taxon>Tracheophyta</taxon>
        <taxon>Spermatophyta</taxon>
        <taxon>Magnoliopsida</taxon>
        <taxon>eudicotyledons</taxon>
        <taxon>Gunneridae</taxon>
        <taxon>Pentapetalae</taxon>
        <taxon>rosids</taxon>
        <taxon>fabids</taxon>
        <taxon>Fabales</taxon>
        <taxon>Fabaceae</taxon>
        <taxon>Papilionoideae</taxon>
        <taxon>50 kb inversion clade</taxon>
        <taxon>NPAAA clade</taxon>
        <taxon>Hologalegina</taxon>
        <taxon>IRL clade</taxon>
        <taxon>Trifolieae</taxon>
        <taxon>Trifolium</taxon>
    </lineage>
</organism>
<sequence length="59" mass="6497">SSAKLADFIAMECKNSITVPGLKKNSFRNDSDIVVDVLDEGFEVGWSGVVWEKTYVMVA</sequence>
<dbReference type="GO" id="GO:0016301">
    <property type="term" value="F:kinase activity"/>
    <property type="evidence" value="ECO:0007669"/>
    <property type="project" value="UniProtKB-KW"/>
</dbReference>
<feature type="non-terminal residue" evidence="1">
    <location>
        <position position="1"/>
    </location>
</feature>
<keyword evidence="1" id="KW-0675">Receptor</keyword>
<keyword evidence="1" id="KW-0418">Kinase</keyword>
<reference evidence="1 2" key="1">
    <citation type="journal article" date="2018" name="Front. Plant Sci.">
        <title>Red Clover (Trifolium pratense) and Zigzag Clover (T. medium) - A Picture of Genomic Similarities and Differences.</title>
        <authorList>
            <person name="Dluhosova J."/>
            <person name="Istvanek J."/>
            <person name="Nedelnik J."/>
            <person name="Repkova J."/>
        </authorList>
    </citation>
    <scope>NUCLEOTIDE SEQUENCE [LARGE SCALE GENOMIC DNA]</scope>
    <source>
        <strain evidence="2">cv. 10/8</strain>
        <tissue evidence="1">Leaf</tissue>
    </source>
</reference>
<comment type="caution">
    <text evidence="1">The sequence shown here is derived from an EMBL/GenBank/DDBJ whole genome shotgun (WGS) entry which is preliminary data.</text>
</comment>